<dbReference type="AlphaFoldDB" id="A0A4Z2HQX4"/>
<sequence>MSCHSSPAADGDLVDGVVSVALVRPGCYEVGQSTQVNPDLGGVDHLLQGGRVVEVAVAGPEVWLGASFLFDFRQCCDNYSGHIPGVCMELKVNNPEYSPPLSFPHGTNLGSCRQLTESGLGSGPLFGISNTLQFMAMYCQSSQGGSAERPLSGSGRSSLRRWIRSDSGKSPENCSIT</sequence>
<name>A0A4Z2HQX4_9TELE</name>
<evidence type="ECO:0000256" key="1">
    <source>
        <dbReference type="SAM" id="MobiDB-lite"/>
    </source>
</evidence>
<comment type="caution">
    <text evidence="2">The sequence shown here is derived from an EMBL/GenBank/DDBJ whole genome shotgun (WGS) entry which is preliminary data.</text>
</comment>
<reference evidence="2 3" key="1">
    <citation type="submission" date="2019-03" db="EMBL/GenBank/DDBJ databases">
        <title>First draft genome of Liparis tanakae, snailfish: a comprehensive survey of snailfish specific genes.</title>
        <authorList>
            <person name="Kim W."/>
            <person name="Song I."/>
            <person name="Jeong J.-H."/>
            <person name="Kim D."/>
            <person name="Kim S."/>
            <person name="Ryu S."/>
            <person name="Song J.Y."/>
            <person name="Lee S.K."/>
        </authorList>
    </citation>
    <scope>NUCLEOTIDE SEQUENCE [LARGE SCALE GENOMIC DNA]</scope>
    <source>
        <tissue evidence="2">Muscle</tissue>
    </source>
</reference>
<keyword evidence="3" id="KW-1185">Reference proteome</keyword>
<gene>
    <name evidence="2" type="ORF">EYF80_022599</name>
</gene>
<evidence type="ECO:0000313" key="2">
    <source>
        <dbReference type="EMBL" id="TNN67182.1"/>
    </source>
</evidence>
<proteinExistence type="predicted"/>
<dbReference type="Proteomes" id="UP000314294">
    <property type="component" value="Unassembled WGS sequence"/>
</dbReference>
<dbReference type="EMBL" id="SRLO01000208">
    <property type="protein sequence ID" value="TNN67182.1"/>
    <property type="molecule type" value="Genomic_DNA"/>
</dbReference>
<accession>A0A4Z2HQX4</accession>
<organism evidence="2 3">
    <name type="scientific">Liparis tanakae</name>
    <name type="common">Tanaka's snailfish</name>
    <dbReference type="NCBI Taxonomy" id="230148"/>
    <lineage>
        <taxon>Eukaryota</taxon>
        <taxon>Metazoa</taxon>
        <taxon>Chordata</taxon>
        <taxon>Craniata</taxon>
        <taxon>Vertebrata</taxon>
        <taxon>Euteleostomi</taxon>
        <taxon>Actinopterygii</taxon>
        <taxon>Neopterygii</taxon>
        <taxon>Teleostei</taxon>
        <taxon>Neoteleostei</taxon>
        <taxon>Acanthomorphata</taxon>
        <taxon>Eupercaria</taxon>
        <taxon>Perciformes</taxon>
        <taxon>Cottioidei</taxon>
        <taxon>Cottales</taxon>
        <taxon>Liparidae</taxon>
        <taxon>Liparis</taxon>
    </lineage>
</organism>
<protein>
    <submittedName>
        <fullName evidence="2">Uncharacterized protein</fullName>
    </submittedName>
</protein>
<feature type="region of interest" description="Disordered" evidence="1">
    <location>
        <begin position="143"/>
        <end position="177"/>
    </location>
</feature>
<evidence type="ECO:0000313" key="3">
    <source>
        <dbReference type="Proteomes" id="UP000314294"/>
    </source>
</evidence>